<dbReference type="AlphaFoldDB" id="A0A426Y5C8"/>
<name>A0A426Y5C8_ENSVE</name>
<dbReference type="Proteomes" id="UP000287651">
    <property type="component" value="Unassembled WGS sequence"/>
</dbReference>
<evidence type="ECO:0000313" key="1">
    <source>
        <dbReference type="EMBL" id="RRT46820.1"/>
    </source>
</evidence>
<evidence type="ECO:0000313" key="2">
    <source>
        <dbReference type="Proteomes" id="UP000287651"/>
    </source>
</evidence>
<accession>A0A426Y5C8</accession>
<comment type="caution">
    <text evidence="1">The sequence shown here is derived from an EMBL/GenBank/DDBJ whole genome shotgun (WGS) entry which is preliminary data.</text>
</comment>
<protein>
    <submittedName>
        <fullName evidence="1">Uncharacterized protein</fullName>
    </submittedName>
</protein>
<organism evidence="1 2">
    <name type="scientific">Ensete ventricosum</name>
    <name type="common">Abyssinian banana</name>
    <name type="synonym">Musa ensete</name>
    <dbReference type="NCBI Taxonomy" id="4639"/>
    <lineage>
        <taxon>Eukaryota</taxon>
        <taxon>Viridiplantae</taxon>
        <taxon>Streptophyta</taxon>
        <taxon>Embryophyta</taxon>
        <taxon>Tracheophyta</taxon>
        <taxon>Spermatophyta</taxon>
        <taxon>Magnoliopsida</taxon>
        <taxon>Liliopsida</taxon>
        <taxon>Zingiberales</taxon>
        <taxon>Musaceae</taxon>
        <taxon>Ensete</taxon>
    </lineage>
</organism>
<sequence>MTELVLRECIFEVFLLAWDTVRVFILMGRKEVVPRCLMEATLSADLRVWAPREMLFFSIPKIPIGEARTDSMTF</sequence>
<gene>
    <name evidence="1" type="ORF">B296_00054199</name>
</gene>
<dbReference type="EMBL" id="AMZH03014933">
    <property type="protein sequence ID" value="RRT46820.1"/>
    <property type="molecule type" value="Genomic_DNA"/>
</dbReference>
<proteinExistence type="predicted"/>
<reference evidence="1 2" key="1">
    <citation type="journal article" date="2014" name="Agronomy (Basel)">
        <title>A Draft Genome Sequence for Ensete ventricosum, the Drought-Tolerant Tree Against Hunger.</title>
        <authorList>
            <person name="Harrison J."/>
            <person name="Moore K.A."/>
            <person name="Paszkiewicz K."/>
            <person name="Jones T."/>
            <person name="Grant M."/>
            <person name="Ambacheew D."/>
            <person name="Muzemil S."/>
            <person name="Studholme D.J."/>
        </authorList>
    </citation>
    <scope>NUCLEOTIDE SEQUENCE [LARGE SCALE GENOMIC DNA]</scope>
</reference>